<dbReference type="PANTHER" id="PTHR12461">
    <property type="entry name" value="HYPOXIA-INDUCIBLE FACTOR 1 ALPHA INHIBITOR-RELATED"/>
    <property type="match status" value="1"/>
</dbReference>
<dbReference type="Pfam" id="PF13621">
    <property type="entry name" value="Cupin_8"/>
    <property type="match status" value="1"/>
</dbReference>
<organism evidence="2 3">
    <name type="scientific">Sphingomonas rustica</name>
    <dbReference type="NCBI Taxonomy" id="3103142"/>
    <lineage>
        <taxon>Bacteria</taxon>
        <taxon>Pseudomonadati</taxon>
        <taxon>Pseudomonadota</taxon>
        <taxon>Alphaproteobacteria</taxon>
        <taxon>Sphingomonadales</taxon>
        <taxon>Sphingomonadaceae</taxon>
        <taxon>Sphingomonas</taxon>
    </lineage>
</organism>
<dbReference type="InterPro" id="IPR003347">
    <property type="entry name" value="JmjC_dom"/>
</dbReference>
<sequence length="589" mass="66202">MDITCYVMDGWAPRIRPASSRRDWMEATPERFAYRCLPLAIANAQGWELLSPCGFEARWNGGPLVEDVEIRIDEGSGTRVPVSLFGQGTLTFHVEGIFETPPGWNLWVGGSPNDAKDGIAPLGGVIETDWSPYTFTMNWRFTRANHWIRFEKDEPFCFFFPVERALFDRIEPRIRPLRDAPALRDAFLDWSRSRDDFQKWVEETRPTAPADRWQKLYYRGLKPDGHPGAADHMSKVRVPQFIGLDGAPLEAPLPPARCPASPGPAPAQPDERLETLGQLLDLLRDQHLTRNLATLRDIQRGAAPDAAAASSEPAGRALGHRQWALEIAERQRALADGADRIEETGRLTGDEFLQRFYAPSRPVVMRGAILDWPAIDRWTSQYLKDRIGAAEIELQGGRNGATDFELYKDNHKRTMAFDRFIDQIHDTASGNDLYITAYNSAANREAVAVLDSDLGTIESILTGQPGMLWIGPGGTFTPLHFDLTNNLLAQVVGTKHLVLLPPSETCKLAHNRHVFSDVHDITDPSFLALYPQAESARQFEVTLNPGDLLYIPVGWWHQVVAEDFSVMLTYTDFVWRNDAYEIFPANQGN</sequence>
<dbReference type="SUPFAM" id="SSF51197">
    <property type="entry name" value="Clavaminate synthase-like"/>
    <property type="match status" value="1"/>
</dbReference>
<accession>A0ABV0B6D3</accession>
<dbReference type="EMBL" id="JBDIZK010000003">
    <property type="protein sequence ID" value="MEN3746767.1"/>
    <property type="molecule type" value="Genomic_DNA"/>
</dbReference>
<keyword evidence="3" id="KW-1185">Reference proteome</keyword>
<evidence type="ECO:0000259" key="1">
    <source>
        <dbReference type="PROSITE" id="PS51184"/>
    </source>
</evidence>
<dbReference type="RefSeq" id="WP_346245767.1">
    <property type="nucleotide sequence ID" value="NZ_JBDIZK010000003.1"/>
</dbReference>
<dbReference type="InterPro" id="IPR045709">
    <property type="entry name" value="DUF6065"/>
</dbReference>
<name>A0ABV0B6D3_9SPHN</name>
<proteinExistence type="predicted"/>
<protein>
    <submittedName>
        <fullName evidence="2">DUF6065 family protein</fullName>
    </submittedName>
</protein>
<dbReference type="Gene3D" id="2.60.120.650">
    <property type="entry name" value="Cupin"/>
    <property type="match status" value="1"/>
</dbReference>
<dbReference type="Pfam" id="PF19541">
    <property type="entry name" value="DUF6065"/>
    <property type="match status" value="1"/>
</dbReference>
<dbReference type="PROSITE" id="PS51184">
    <property type="entry name" value="JMJC"/>
    <property type="match status" value="1"/>
</dbReference>
<evidence type="ECO:0000313" key="2">
    <source>
        <dbReference type="EMBL" id="MEN3746767.1"/>
    </source>
</evidence>
<dbReference type="SMART" id="SM00558">
    <property type="entry name" value="JmjC"/>
    <property type="match status" value="1"/>
</dbReference>
<reference evidence="2 3" key="1">
    <citation type="submission" date="2024-05" db="EMBL/GenBank/DDBJ databases">
        <title>Sphingomonas sp. HF-S3 16S ribosomal RNA gene Genome sequencing and assembly.</title>
        <authorList>
            <person name="Lee H."/>
        </authorList>
    </citation>
    <scope>NUCLEOTIDE SEQUENCE [LARGE SCALE GENOMIC DNA]</scope>
    <source>
        <strain evidence="2 3">HF-S3</strain>
    </source>
</reference>
<evidence type="ECO:0000313" key="3">
    <source>
        <dbReference type="Proteomes" id="UP001427805"/>
    </source>
</evidence>
<dbReference type="Proteomes" id="UP001427805">
    <property type="component" value="Unassembled WGS sequence"/>
</dbReference>
<dbReference type="InterPro" id="IPR041667">
    <property type="entry name" value="Cupin_8"/>
</dbReference>
<feature type="domain" description="JmjC" evidence="1">
    <location>
        <begin position="439"/>
        <end position="589"/>
    </location>
</feature>
<dbReference type="PANTHER" id="PTHR12461:SF105">
    <property type="entry name" value="HYPOXIA-INDUCIBLE FACTOR 1-ALPHA INHIBITOR"/>
    <property type="match status" value="1"/>
</dbReference>
<comment type="caution">
    <text evidence="2">The sequence shown here is derived from an EMBL/GenBank/DDBJ whole genome shotgun (WGS) entry which is preliminary data.</text>
</comment>
<gene>
    <name evidence="2" type="ORF">TPR58_06285</name>
</gene>